<dbReference type="Proteomes" id="UP000074310">
    <property type="component" value="Unassembled WGS sequence"/>
</dbReference>
<evidence type="ECO:0000313" key="1">
    <source>
        <dbReference type="EMBL" id="KTT68824.1"/>
    </source>
</evidence>
<dbReference type="AlphaFoldDB" id="A0A147HV90"/>
<sequence length="234" mass="23988">MIALLLALEAVTRLGDWTVACDDRGRCEALAQPPVGAPDGDYPPAVLRDDPAPALELPIPAGVAAGRRLTLAVDGTTLARIVAPGGGSGLSLPLAGPLARAVSRGRLLTLAGADRRVIARVSLKGLTAARAALRAPAPAALPPIDQPPVTAARPRQLSRKQLKALAVPSCTTPQPRSYRLDARHTLIAIDSGCTPRATWLYVLPDKGDPAPATFDIPAAATPPAHRVAGDGAPA</sequence>
<feature type="non-terminal residue" evidence="1">
    <location>
        <position position="234"/>
    </location>
</feature>
<accession>A0A147HV90</accession>
<dbReference type="PATRIC" id="fig|869719.3.peg.3572"/>
<protein>
    <submittedName>
        <fullName evidence="1">Uncharacterized protein</fullName>
    </submittedName>
</protein>
<gene>
    <name evidence="1" type="ORF">NS334_15970</name>
</gene>
<dbReference type="EMBL" id="LDTB01000086">
    <property type="protein sequence ID" value="KTT68824.1"/>
    <property type="molecule type" value="Genomic_DNA"/>
</dbReference>
<evidence type="ECO:0000313" key="2">
    <source>
        <dbReference type="Proteomes" id="UP000074310"/>
    </source>
</evidence>
<keyword evidence="2" id="KW-1185">Reference proteome</keyword>
<name>A0A147HV90_9SPHN</name>
<comment type="caution">
    <text evidence="1">The sequence shown here is derived from an EMBL/GenBank/DDBJ whole genome shotgun (WGS) entry which is preliminary data.</text>
</comment>
<organism evidence="1 2">
    <name type="scientific">Sphingomonas endophytica</name>
    <dbReference type="NCBI Taxonomy" id="869719"/>
    <lineage>
        <taxon>Bacteria</taxon>
        <taxon>Pseudomonadati</taxon>
        <taxon>Pseudomonadota</taxon>
        <taxon>Alphaproteobacteria</taxon>
        <taxon>Sphingomonadales</taxon>
        <taxon>Sphingomonadaceae</taxon>
        <taxon>Sphingomonas</taxon>
    </lineage>
</organism>
<proteinExistence type="predicted"/>
<reference evidence="1 2" key="1">
    <citation type="journal article" date="2016" name="Front. Microbiol.">
        <title>Genomic Resource of Rice Seed Associated Bacteria.</title>
        <authorList>
            <person name="Midha S."/>
            <person name="Bansal K."/>
            <person name="Sharma S."/>
            <person name="Kumar N."/>
            <person name="Patil P.P."/>
            <person name="Chaudhry V."/>
            <person name="Patil P.B."/>
        </authorList>
    </citation>
    <scope>NUCLEOTIDE SEQUENCE [LARGE SCALE GENOMIC DNA]</scope>
    <source>
        <strain evidence="1 2">NS334</strain>
    </source>
</reference>